<name>A0AAD7JTG8_9AGAR</name>
<feature type="compositionally biased region" description="Basic and acidic residues" evidence="1">
    <location>
        <begin position="113"/>
        <end position="137"/>
    </location>
</feature>
<evidence type="ECO:0000256" key="1">
    <source>
        <dbReference type="SAM" id="MobiDB-lite"/>
    </source>
</evidence>
<protein>
    <submittedName>
        <fullName evidence="2">Uncharacterized protein</fullName>
    </submittedName>
</protein>
<accession>A0AAD7JTG8</accession>
<dbReference type="EMBL" id="JARJLG010000021">
    <property type="protein sequence ID" value="KAJ7771417.1"/>
    <property type="molecule type" value="Genomic_DNA"/>
</dbReference>
<evidence type="ECO:0000313" key="3">
    <source>
        <dbReference type="Proteomes" id="UP001215280"/>
    </source>
</evidence>
<evidence type="ECO:0000313" key="2">
    <source>
        <dbReference type="EMBL" id="KAJ7771417.1"/>
    </source>
</evidence>
<feature type="compositionally biased region" description="Pro residues" evidence="1">
    <location>
        <begin position="223"/>
        <end position="233"/>
    </location>
</feature>
<keyword evidence="3" id="KW-1185">Reference proteome</keyword>
<feature type="compositionally biased region" description="Polar residues" evidence="1">
    <location>
        <begin position="189"/>
        <end position="201"/>
    </location>
</feature>
<gene>
    <name evidence="2" type="ORF">DFH07DRAFT_953585</name>
</gene>
<comment type="caution">
    <text evidence="2">The sequence shown here is derived from an EMBL/GenBank/DDBJ whole genome shotgun (WGS) entry which is preliminary data.</text>
</comment>
<dbReference type="AlphaFoldDB" id="A0AAD7JTG8"/>
<proteinExistence type="predicted"/>
<dbReference type="Proteomes" id="UP001215280">
    <property type="component" value="Unassembled WGS sequence"/>
</dbReference>
<sequence length="538" mass="58032">MNRTHEEVQAGKDKIITAAEARERKRADAVAQIAAPEADTAAAQKERDAILSVNDLPESMDVDNNTVLSFSHSDCQRIKDDNAYLSQGEFKEPINKGKGKAAPLSKRPKKAKKGETKAEIEALVKTLGDEKKKKDVAPKQSLQNRDAAAVSNKAGLSKAYLAASEKAPDNVVSLEKPEIGGLDDEDASSTRPESSGASTKPSLRVNELVTIKDTSEEEDTPIKAPPAARPAPKPHATHAAPRVKAESKIPALSIPPSKTPKNTSRVKSESLSSAAFTPEVANDVKGLLALVGGTWDSHFLPATYNALYRSRELMTFAAKGNTLKVIWGDQICKRVVNRIRERRSLIGQTALENANAFFRTKHFLEQPGVIRKYARYAVRPDGPGFFKEPTPENCPPNPRAEGYIKPTGYLESPLIIQTVSVFLKNHEYHLPKHKADGTYDFSGLPAGLFAMAVGGVERALTVYTDNGICSTVPKFTGAAAGTAILVYMSNIERFTVSQWESLLTAAGNAPTSSDAAETLEAALDGLREYAYVASSPPA</sequence>
<organism evidence="2 3">
    <name type="scientific">Mycena maculata</name>
    <dbReference type="NCBI Taxonomy" id="230809"/>
    <lineage>
        <taxon>Eukaryota</taxon>
        <taxon>Fungi</taxon>
        <taxon>Dikarya</taxon>
        <taxon>Basidiomycota</taxon>
        <taxon>Agaricomycotina</taxon>
        <taxon>Agaricomycetes</taxon>
        <taxon>Agaricomycetidae</taxon>
        <taxon>Agaricales</taxon>
        <taxon>Marasmiineae</taxon>
        <taxon>Mycenaceae</taxon>
        <taxon>Mycena</taxon>
    </lineage>
</organism>
<feature type="region of interest" description="Disordered" evidence="1">
    <location>
        <begin position="91"/>
        <end position="266"/>
    </location>
</feature>
<reference evidence="2" key="1">
    <citation type="submission" date="2023-03" db="EMBL/GenBank/DDBJ databases">
        <title>Massive genome expansion in bonnet fungi (Mycena s.s.) driven by repeated elements and novel gene families across ecological guilds.</title>
        <authorList>
            <consortium name="Lawrence Berkeley National Laboratory"/>
            <person name="Harder C.B."/>
            <person name="Miyauchi S."/>
            <person name="Viragh M."/>
            <person name="Kuo A."/>
            <person name="Thoen E."/>
            <person name="Andreopoulos B."/>
            <person name="Lu D."/>
            <person name="Skrede I."/>
            <person name="Drula E."/>
            <person name="Henrissat B."/>
            <person name="Morin E."/>
            <person name="Kohler A."/>
            <person name="Barry K."/>
            <person name="LaButti K."/>
            <person name="Morin E."/>
            <person name="Salamov A."/>
            <person name="Lipzen A."/>
            <person name="Mereny Z."/>
            <person name="Hegedus B."/>
            <person name="Baldrian P."/>
            <person name="Stursova M."/>
            <person name="Weitz H."/>
            <person name="Taylor A."/>
            <person name="Grigoriev I.V."/>
            <person name="Nagy L.G."/>
            <person name="Martin F."/>
            <person name="Kauserud H."/>
        </authorList>
    </citation>
    <scope>NUCLEOTIDE SEQUENCE</scope>
    <source>
        <strain evidence="2">CBHHK188m</strain>
    </source>
</reference>